<accession>A0A4S1WWF5</accession>
<keyword evidence="2" id="KW-1185">Reference proteome</keyword>
<dbReference type="Proteomes" id="UP000309848">
    <property type="component" value="Unassembled WGS sequence"/>
</dbReference>
<dbReference type="RefSeq" id="WP_135982170.1">
    <property type="nucleotide sequence ID" value="NZ_JAASQM010000001.1"/>
</dbReference>
<proteinExistence type="predicted"/>
<protein>
    <submittedName>
        <fullName evidence="1">Uncharacterized protein</fullName>
    </submittedName>
</protein>
<evidence type="ECO:0000313" key="2">
    <source>
        <dbReference type="Proteomes" id="UP000309848"/>
    </source>
</evidence>
<dbReference type="AlphaFoldDB" id="A0A4S1WWF5"/>
<reference evidence="1 2" key="1">
    <citation type="submission" date="2019-04" db="EMBL/GenBank/DDBJ databases">
        <title>Sphingomonas psychrotolerans sp. nov., isolated from soil in the Tianshan Mountains, Xinjiang, China.</title>
        <authorList>
            <person name="Luo Y."/>
            <person name="Sheng H."/>
        </authorList>
    </citation>
    <scope>NUCLEOTIDE SEQUENCE [LARGE SCALE GENOMIC DNA]</scope>
    <source>
        <strain evidence="1 2">KIS18-15</strain>
    </source>
</reference>
<comment type="caution">
    <text evidence="1">The sequence shown here is derived from an EMBL/GenBank/DDBJ whole genome shotgun (WGS) entry which is preliminary data.</text>
</comment>
<gene>
    <name evidence="1" type="ORF">E5A74_01610</name>
</gene>
<dbReference type="OrthoDB" id="177518at2"/>
<evidence type="ECO:0000313" key="1">
    <source>
        <dbReference type="EMBL" id="TGX45896.1"/>
    </source>
</evidence>
<sequence>MFASKGEVASQICDADEEFIGRAELGFDEVKRLIEEDGIPNLRNRGCIGPPQLRVLQKATHEGMVSIG</sequence>
<organism evidence="1 2">
    <name type="scientific">Sphingomonas naasensis</name>
    <dbReference type="NCBI Taxonomy" id="1344951"/>
    <lineage>
        <taxon>Bacteria</taxon>
        <taxon>Pseudomonadati</taxon>
        <taxon>Pseudomonadota</taxon>
        <taxon>Alphaproteobacteria</taxon>
        <taxon>Sphingomonadales</taxon>
        <taxon>Sphingomonadaceae</taxon>
        <taxon>Sphingomonas</taxon>
    </lineage>
</organism>
<dbReference type="EMBL" id="SRXU01000001">
    <property type="protein sequence ID" value="TGX45896.1"/>
    <property type="molecule type" value="Genomic_DNA"/>
</dbReference>
<name>A0A4S1WWF5_9SPHN</name>